<keyword evidence="2" id="KW-1185">Reference proteome</keyword>
<dbReference type="Proteomes" id="UP001652740">
    <property type="component" value="Unplaced"/>
</dbReference>
<dbReference type="GeneID" id="113522791"/>
<dbReference type="RefSeq" id="XP_026764407.1">
    <property type="nucleotide sequence ID" value="XM_026908606.3"/>
</dbReference>
<protein>
    <submittedName>
        <fullName evidence="3">Uncharacterized protein LOC113522791</fullName>
    </submittedName>
</protein>
<dbReference type="OrthoDB" id="7407406at2759"/>
<reference evidence="3" key="1">
    <citation type="submission" date="2025-08" db="UniProtKB">
        <authorList>
            <consortium name="RefSeq"/>
        </authorList>
    </citation>
    <scope>IDENTIFICATION</scope>
    <source>
        <tissue evidence="3">Whole larvae</tissue>
    </source>
</reference>
<accession>A0A6J1X938</accession>
<keyword evidence="1" id="KW-0472">Membrane</keyword>
<sequence length="215" mass="25102">MNCMRLFKSIYHWPYRVPIAKYIGQHPFKFLETQDKWRESDGVSKRWHLIYKAPMEKALNYLTVYLTFSTSTVACGGLYYAAFEFDLQNLNNPVILGEDVVIADSPIECLVYVGAFVLFHAAVKMLLAKYVVRMYQDGDNYLAVFRGNFFNSVKKHQFHLNDFKKLNPTIVVSWGDARFDIGNKHAIILENYFKTPEHFNYLLNKKGVYNPKDND</sequence>
<evidence type="ECO:0000313" key="2">
    <source>
        <dbReference type="Proteomes" id="UP001652740"/>
    </source>
</evidence>
<proteinExistence type="predicted"/>
<evidence type="ECO:0000256" key="1">
    <source>
        <dbReference type="SAM" id="Phobius"/>
    </source>
</evidence>
<organism evidence="2 3">
    <name type="scientific">Galleria mellonella</name>
    <name type="common">Greater wax moth</name>
    <dbReference type="NCBI Taxonomy" id="7137"/>
    <lineage>
        <taxon>Eukaryota</taxon>
        <taxon>Metazoa</taxon>
        <taxon>Ecdysozoa</taxon>
        <taxon>Arthropoda</taxon>
        <taxon>Hexapoda</taxon>
        <taxon>Insecta</taxon>
        <taxon>Pterygota</taxon>
        <taxon>Neoptera</taxon>
        <taxon>Endopterygota</taxon>
        <taxon>Lepidoptera</taxon>
        <taxon>Glossata</taxon>
        <taxon>Ditrysia</taxon>
        <taxon>Pyraloidea</taxon>
        <taxon>Pyralidae</taxon>
        <taxon>Galleriinae</taxon>
        <taxon>Galleria</taxon>
    </lineage>
</organism>
<dbReference type="AlphaFoldDB" id="A0A6J1X938"/>
<name>A0A6J1X938_GALME</name>
<dbReference type="KEGG" id="gmw:113522791"/>
<dbReference type="InParanoid" id="A0A6J1X938"/>
<evidence type="ECO:0000313" key="3">
    <source>
        <dbReference type="RefSeq" id="XP_026764407.1"/>
    </source>
</evidence>
<gene>
    <name evidence="3" type="primary">LOC113522791</name>
</gene>
<keyword evidence="1" id="KW-0812">Transmembrane</keyword>
<keyword evidence="1" id="KW-1133">Transmembrane helix</keyword>
<feature type="transmembrane region" description="Helical" evidence="1">
    <location>
        <begin position="58"/>
        <end position="82"/>
    </location>
</feature>
<feature type="transmembrane region" description="Helical" evidence="1">
    <location>
        <begin position="110"/>
        <end position="127"/>
    </location>
</feature>